<feature type="domain" description="C2H2-type" evidence="7">
    <location>
        <begin position="297"/>
        <end position="325"/>
    </location>
</feature>
<evidence type="ECO:0000259" key="7">
    <source>
        <dbReference type="PROSITE" id="PS50157"/>
    </source>
</evidence>
<feature type="compositionally biased region" description="Acidic residues" evidence="6">
    <location>
        <begin position="270"/>
        <end position="280"/>
    </location>
</feature>
<protein>
    <recommendedName>
        <fullName evidence="5">Origin recognition complex subunit 1</fullName>
    </recommendedName>
</protein>
<evidence type="ECO:0000256" key="1">
    <source>
        <dbReference type="ARBA" id="ARBA00004123"/>
    </source>
</evidence>
<dbReference type="PANTHER" id="PTHR10763:SF23">
    <property type="entry name" value="ORIGIN RECOGNITION COMPLEX SUBUNIT 1"/>
    <property type="match status" value="1"/>
</dbReference>
<dbReference type="GO" id="GO:0006270">
    <property type="term" value="P:DNA replication initiation"/>
    <property type="evidence" value="ECO:0007669"/>
    <property type="project" value="TreeGrafter"/>
</dbReference>
<name>A0A6A0GR52_HYAAZ</name>
<comment type="caution">
    <text evidence="8">The sequence shown here is derived from an EMBL/GenBank/DDBJ whole genome shotgun (WGS) entry which is preliminary data.</text>
</comment>
<evidence type="ECO:0000256" key="6">
    <source>
        <dbReference type="SAM" id="MobiDB-lite"/>
    </source>
</evidence>
<organism evidence="8">
    <name type="scientific">Hyalella azteca</name>
    <name type="common">Amphipod</name>
    <dbReference type="NCBI Taxonomy" id="294128"/>
    <lineage>
        <taxon>Eukaryota</taxon>
        <taxon>Metazoa</taxon>
        <taxon>Ecdysozoa</taxon>
        <taxon>Arthropoda</taxon>
        <taxon>Crustacea</taxon>
        <taxon>Multicrustacea</taxon>
        <taxon>Malacostraca</taxon>
        <taxon>Eumalacostraca</taxon>
        <taxon>Peracarida</taxon>
        <taxon>Amphipoda</taxon>
        <taxon>Senticaudata</taxon>
        <taxon>Talitrida</taxon>
        <taxon>Talitroidea</taxon>
        <taxon>Hyalellidae</taxon>
        <taxon>Hyalella</taxon>
    </lineage>
</organism>
<comment type="subunit">
    <text evidence="5">ORC is composed of six subunits.</text>
</comment>
<feature type="domain" description="C2H2-type" evidence="7">
    <location>
        <begin position="212"/>
        <end position="235"/>
    </location>
</feature>
<feature type="compositionally biased region" description="Polar residues" evidence="6">
    <location>
        <begin position="135"/>
        <end position="144"/>
    </location>
</feature>
<keyword evidence="4" id="KW-0863">Zinc-finger</keyword>
<keyword evidence="5" id="KW-0547">Nucleotide-binding</keyword>
<feature type="region of interest" description="Disordered" evidence="6">
    <location>
        <begin position="237"/>
        <end position="284"/>
    </location>
</feature>
<reference evidence="8" key="1">
    <citation type="submission" date="2014-08" db="EMBL/GenBank/DDBJ databases">
        <authorList>
            <person name="Murali S."/>
            <person name="Richards S."/>
            <person name="Bandaranaike D."/>
            <person name="Bellair M."/>
            <person name="Blankenburg K."/>
            <person name="Chao H."/>
            <person name="Dinh H."/>
            <person name="Doddapaneni H."/>
            <person name="Dugan-Rocha S."/>
            <person name="Elkadiri S."/>
            <person name="Gnanaolivu R."/>
            <person name="Hughes D."/>
            <person name="Lee S."/>
            <person name="Li M."/>
            <person name="Ming W."/>
            <person name="Munidasa M."/>
            <person name="Muniz J."/>
            <person name="Nguyen L."/>
            <person name="Osuji N."/>
            <person name="Pu L.-L."/>
            <person name="Puazo M."/>
            <person name="Skinner E."/>
            <person name="Qu C."/>
            <person name="Quiroz J."/>
            <person name="Raj R."/>
            <person name="Weissenberger G."/>
            <person name="Xin Y."/>
            <person name="Zou X."/>
            <person name="Han Y."/>
            <person name="Worley K."/>
            <person name="Muzny D."/>
            <person name="Gibbs R."/>
        </authorList>
    </citation>
    <scope>NUCLEOTIDE SEQUENCE</scope>
    <source>
        <strain evidence="8">HAZT.00-mixed</strain>
        <tissue evidence="8">Whole organism</tissue>
    </source>
</reference>
<dbReference type="Gene3D" id="3.30.160.60">
    <property type="entry name" value="Classic Zinc Finger"/>
    <property type="match status" value="1"/>
</dbReference>
<keyword evidence="2 5" id="KW-0238">DNA-binding</keyword>
<comment type="similarity">
    <text evidence="5">Belongs to the ORC1 family.</text>
</comment>
<comment type="function">
    <text evidence="5">Component of the origin recognition complex (ORC) that binds origins of replication. DNA-binding is ATP-dependent, however specific DNA sequences that define origins of replication have not been identified so far. ORC is required to assemble the pre-replication complex necessary to initiate DNA replication.</text>
</comment>
<feature type="compositionally biased region" description="Polar residues" evidence="6">
    <location>
        <begin position="94"/>
        <end position="117"/>
    </location>
</feature>
<evidence type="ECO:0000256" key="4">
    <source>
        <dbReference type="PROSITE-ProRule" id="PRU00042"/>
    </source>
</evidence>
<accession>A0A6A0GR52</accession>
<dbReference type="EMBL" id="JQDR03017841">
    <property type="protein sequence ID" value="KAA0183340.1"/>
    <property type="molecule type" value="Genomic_DNA"/>
</dbReference>
<evidence type="ECO:0000256" key="3">
    <source>
        <dbReference type="ARBA" id="ARBA00023242"/>
    </source>
</evidence>
<keyword evidence="3 5" id="KW-0539">Nucleus</keyword>
<feature type="compositionally biased region" description="Polar residues" evidence="6">
    <location>
        <begin position="65"/>
        <end position="84"/>
    </location>
</feature>
<dbReference type="InterPro" id="IPR013087">
    <property type="entry name" value="Znf_C2H2_type"/>
</dbReference>
<dbReference type="SUPFAM" id="SSF52540">
    <property type="entry name" value="P-loop containing nucleoside triphosphate hydrolases"/>
    <property type="match status" value="1"/>
</dbReference>
<dbReference type="GO" id="GO:0008270">
    <property type="term" value="F:zinc ion binding"/>
    <property type="evidence" value="ECO:0007669"/>
    <property type="project" value="UniProtKB-KW"/>
</dbReference>
<gene>
    <name evidence="8" type="ORF">HAZT_HAZT001042</name>
</gene>
<dbReference type="GO" id="GO:0005664">
    <property type="term" value="C:nuclear origin of replication recognition complex"/>
    <property type="evidence" value="ECO:0007669"/>
    <property type="project" value="TreeGrafter"/>
</dbReference>
<dbReference type="PROSITE" id="PS00028">
    <property type="entry name" value="ZINC_FINGER_C2H2_1"/>
    <property type="match status" value="1"/>
</dbReference>
<dbReference type="GO" id="GO:0005524">
    <property type="term" value="F:ATP binding"/>
    <property type="evidence" value="ECO:0007669"/>
    <property type="project" value="UniProtKB-KW"/>
</dbReference>
<dbReference type="AlphaFoldDB" id="A0A6A0GR52"/>
<keyword evidence="4" id="KW-0479">Metal-binding</keyword>
<evidence type="ECO:0000256" key="5">
    <source>
        <dbReference type="RuleBase" id="RU365058"/>
    </source>
</evidence>
<feature type="compositionally biased region" description="Basic residues" evidence="6">
    <location>
        <begin position="250"/>
        <end position="263"/>
    </location>
</feature>
<dbReference type="SMART" id="SM00355">
    <property type="entry name" value="ZnF_C2H2"/>
    <property type="match status" value="2"/>
</dbReference>
<dbReference type="GO" id="GO:0003688">
    <property type="term" value="F:DNA replication origin binding"/>
    <property type="evidence" value="ECO:0007669"/>
    <property type="project" value="TreeGrafter"/>
</dbReference>
<feature type="compositionally biased region" description="Basic residues" evidence="6">
    <location>
        <begin position="185"/>
        <end position="194"/>
    </location>
</feature>
<proteinExistence type="inferred from homology"/>
<dbReference type="InterPro" id="IPR027417">
    <property type="entry name" value="P-loop_NTPase"/>
</dbReference>
<dbReference type="PANTHER" id="PTHR10763">
    <property type="entry name" value="CELL DIVISION CONTROL PROTEIN 6-RELATED"/>
    <property type="match status" value="1"/>
</dbReference>
<dbReference type="InterPro" id="IPR050311">
    <property type="entry name" value="ORC1/CDC6"/>
</dbReference>
<feature type="compositionally biased region" description="Polar residues" evidence="6">
    <location>
        <begin position="42"/>
        <end position="52"/>
    </location>
</feature>
<reference evidence="8" key="2">
    <citation type="journal article" date="2018" name="Environ. Sci. Technol.">
        <title>The Toxicogenome of Hyalella azteca: A Model for Sediment Ecotoxicology and Evolutionary Toxicology.</title>
        <authorList>
            <person name="Poynton H.C."/>
            <person name="Hasenbein S."/>
            <person name="Benoit J.B."/>
            <person name="Sepulveda M.S."/>
            <person name="Poelchau M.F."/>
            <person name="Hughes D.S.T."/>
            <person name="Murali S.C."/>
            <person name="Chen S."/>
            <person name="Glastad K.M."/>
            <person name="Goodisman M.A.D."/>
            <person name="Werren J.H."/>
            <person name="Vineis J.H."/>
            <person name="Bowen J.L."/>
            <person name="Friedrich M."/>
            <person name="Jones J."/>
            <person name="Robertson H.M."/>
            <person name="Feyereisen R."/>
            <person name="Mechler-Hickson A."/>
            <person name="Mathers N."/>
            <person name="Lee C.E."/>
            <person name="Colbourne J.K."/>
            <person name="Biales A."/>
            <person name="Johnston J.S."/>
            <person name="Wellborn G.A."/>
            <person name="Rosendale A.J."/>
            <person name="Cridge A.G."/>
            <person name="Munoz-Torres M.C."/>
            <person name="Bain P.A."/>
            <person name="Manny A.R."/>
            <person name="Major K.M."/>
            <person name="Lambert F.N."/>
            <person name="Vulpe C.D."/>
            <person name="Tuck P."/>
            <person name="Blalock B.J."/>
            <person name="Lin Y.Y."/>
            <person name="Smith M.E."/>
            <person name="Ochoa-Acuna H."/>
            <person name="Chen M.M."/>
            <person name="Childers C.P."/>
            <person name="Qu J."/>
            <person name="Dugan S."/>
            <person name="Lee S.L."/>
            <person name="Chao H."/>
            <person name="Dinh H."/>
            <person name="Han Y."/>
            <person name="Doddapaneni H."/>
            <person name="Worley K.C."/>
            <person name="Muzny D.M."/>
            <person name="Gibbs R.A."/>
            <person name="Richards S."/>
        </authorList>
    </citation>
    <scope>NUCLEOTIDE SEQUENCE</scope>
    <source>
        <strain evidence="8">HAZT.00-mixed</strain>
        <tissue evidence="8">Whole organism</tissue>
    </source>
</reference>
<dbReference type="PROSITE" id="PS50157">
    <property type="entry name" value="ZINC_FINGER_C2H2_2"/>
    <property type="match status" value="2"/>
</dbReference>
<feature type="region of interest" description="Disordered" evidence="6">
    <location>
        <begin position="42"/>
        <end position="217"/>
    </location>
</feature>
<keyword evidence="4" id="KW-0862">Zinc</keyword>
<dbReference type="Proteomes" id="UP000711488">
    <property type="component" value="Unassembled WGS sequence"/>
</dbReference>
<sequence>MATSSSTGDDSSISPSKELALNLECLAVDEKKNAVGQTFLNEKSNGKISVSERSGKFKNAANGKGLSQSSRVSGKSLSNSPSRNYQRETRSTPKKYNTNRELSSDAPYQNNQSTAENGNDPHHSSGTPLHRTPKRGSQSSSSCEETPPKRALRGTSKTRRALTVTPLKVTSQRCPPSEGTLRGATPRRGRRGATPRRGTPRNLALGHRTPSLQCSECSQGFRTKQSLDDHLQDEHDIYEVSSDDTPSPLKRVRSRGRPKRQAKLAKANTDNDESEDDDILGDVQRDNSLTGKRTRGFTCRNCGSVFLKREMLAEHQELCTFNATPTRARKARADISESTTSSKHCSGITSVQQFSLFRGRPYVFKKYVCEVEHLFSSGGIDCASLRKSLSSLDIAKDRLHASAVPESLPCRENECQQLYDFIQTKLCDGTGGCITEPGTDFFMRQTATVREVVRLLQSSAASGDVPSFTYVELNALKLTEPRQAWVQLWRALTGQTRVTPDHAAALLDRRFRRPDPREPPLLLLVDELDLLWTRKQASAGLDQTNLQLLCNDVLYRLFEWPSLPGTRLVLVTIANTMDLPERVLVARVSSRLGLTRTTFHPYTHHQLQVGDVSLHPPSAAGG</sequence>
<feature type="compositionally biased region" description="Basic residues" evidence="6">
    <location>
        <begin position="150"/>
        <end position="160"/>
    </location>
</feature>
<evidence type="ECO:0000313" key="8">
    <source>
        <dbReference type="EMBL" id="KAA0183340.1"/>
    </source>
</evidence>
<dbReference type="GO" id="GO:0033314">
    <property type="term" value="P:mitotic DNA replication checkpoint signaling"/>
    <property type="evidence" value="ECO:0007669"/>
    <property type="project" value="TreeGrafter"/>
</dbReference>
<comment type="subcellular location">
    <subcellularLocation>
        <location evidence="1 5">Nucleus</location>
    </subcellularLocation>
</comment>
<dbReference type="Gene3D" id="3.40.50.300">
    <property type="entry name" value="P-loop containing nucleotide triphosphate hydrolases"/>
    <property type="match status" value="1"/>
</dbReference>
<keyword evidence="5" id="KW-0067">ATP-binding</keyword>
<reference evidence="8" key="3">
    <citation type="submission" date="2019-06" db="EMBL/GenBank/DDBJ databases">
        <authorList>
            <person name="Poynton C."/>
            <person name="Hasenbein S."/>
            <person name="Benoit J.B."/>
            <person name="Sepulveda M.S."/>
            <person name="Poelchau M.F."/>
            <person name="Murali S.C."/>
            <person name="Chen S."/>
            <person name="Glastad K.M."/>
            <person name="Werren J.H."/>
            <person name="Vineis J.H."/>
            <person name="Bowen J.L."/>
            <person name="Friedrich M."/>
            <person name="Jones J."/>
            <person name="Robertson H.M."/>
            <person name="Feyereisen R."/>
            <person name="Mechler-Hickson A."/>
            <person name="Mathers N."/>
            <person name="Lee C.E."/>
            <person name="Colbourne J.K."/>
            <person name="Biales A."/>
            <person name="Johnston J.S."/>
            <person name="Wellborn G.A."/>
            <person name="Rosendale A.J."/>
            <person name="Cridge A.G."/>
            <person name="Munoz-Torres M.C."/>
            <person name="Bain P.A."/>
            <person name="Manny A.R."/>
            <person name="Major K.M."/>
            <person name="Lambert F.N."/>
            <person name="Vulpe C.D."/>
            <person name="Tuck P."/>
            <person name="Blalock B.J."/>
            <person name="Lin Y.-Y."/>
            <person name="Smith M.E."/>
            <person name="Ochoa-Acuna H."/>
            <person name="Chen M.-J.M."/>
            <person name="Childers C.P."/>
            <person name="Qu J."/>
            <person name="Dugan S."/>
            <person name="Lee S.L."/>
            <person name="Chao H."/>
            <person name="Dinh H."/>
            <person name="Han Y."/>
            <person name="Doddapaneni H."/>
            <person name="Worley K.C."/>
            <person name="Muzny D.M."/>
            <person name="Gibbs R.A."/>
            <person name="Richards S."/>
        </authorList>
    </citation>
    <scope>NUCLEOTIDE SEQUENCE</scope>
    <source>
        <strain evidence="8">HAZT.00-mixed</strain>
        <tissue evidence="8">Whole organism</tissue>
    </source>
</reference>
<evidence type="ECO:0000256" key="2">
    <source>
        <dbReference type="ARBA" id="ARBA00023125"/>
    </source>
</evidence>
<keyword evidence="5" id="KW-0235">DNA replication</keyword>
<dbReference type="OrthoDB" id="1926878at2759"/>